<feature type="domain" description="Reverse transcriptase zinc-binding" evidence="2">
    <location>
        <begin position="310"/>
        <end position="352"/>
    </location>
</feature>
<sequence length="411" mass="46724">MATTTNEKVVICIGDIHGYINKINNLWSNLEKQIKPNEFESAHIIFLGDYCDHGPHTREVLDFLITLPSRYPKQSHVFLAGNHDYGFAAFVGALPPPPEGSEFCSTWDRYKGREEVEGWYKGPGYETIHVQGRRWGGEYKLKYHVSNSSVYSSRSTFTSYGFPHGSHDFIKAFPNEHKKFLANMAWIHEEEDVCINTNEGTKLCKLIAVHAGLEKGKDVEEQLIPLRARDTKIPRLTAISGRIIELAKHGTILVSGHHGKLHIEGVRFIIDESDGLERNALAAIVLPSMKIVRDTDVETIGEMELFCAYILSWCILLDRIPTRCNLNSRGIDLDSTLCPLCTSDVETTQHLVRGLRDNCKHLEFDFRKGKIYMFCDDIMVLSHTWIANRNRKVKPTWLAWISDPKSLVISV</sequence>
<dbReference type="Gene3D" id="3.60.21.10">
    <property type="match status" value="1"/>
</dbReference>
<dbReference type="Pfam" id="PF00149">
    <property type="entry name" value="Metallophos"/>
    <property type="match status" value="1"/>
</dbReference>
<evidence type="ECO:0000313" key="4">
    <source>
        <dbReference type="Proteomes" id="UP001151760"/>
    </source>
</evidence>
<reference evidence="3" key="2">
    <citation type="submission" date="2022-01" db="EMBL/GenBank/DDBJ databases">
        <authorList>
            <person name="Yamashiro T."/>
            <person name="Shiraishi A."/>
            <person name="Satake H."/>
            <person name="Nakayama K."/>
        </authorList>
    </citation>
    <scope>NUCLEOTIDE SEQUENCE</scope>
</reference>
<accession>A0ABQ4YCR4</accession>
<dbReference type="InterPro" id="IPR026960">
    <property type="entry name" value="RVT-Znf"/>
</dbReference>
<reference evidence="3" key="1">
    <citation type="journal article" date="2022" name="Int. J. Mol. Sci.">
        <title>Draft Genome of Tanacetum Coccineum: Genomic Comparison of Closely Related Tanacetum-Family Plants.</title>
        <authorList>
            <person name="Yamashiro T."/>
            <person name="Shiraishi A."/>
            <person name="Nakayama K."/>
            <person name="Satake H."/>
        </authorList>
    </citation>
    <scope>NUCLEOTIDE SEQUENCE</scope>
</reference>
<dbReference type="InterPro" id="IPR029052">
    <property type="entry name" value="Metallo-depent_PP-like"/>
</dbReference>
<keyword evidence="4" id="KW-1185">Reference proteome</keyword>
<feature type="domain" description="Calcineurin-like phosphoesterase" evidence="1">
    <location>
        <begin position="10"/>
        <end position="116"/>
    </location>
</feature>
<evidence type="ECO:0000259" key="2">
    <source>
        <dbReference type="Pfam" id="PF13966"/>
    </source>
</evidence>
<dbReference type="InterPro" id="IPR004843">
    <property type="entry name" value="Calcineurin-like_PHP"/>
</dbReference>
<organism evidence="3 4">
    <name type="scientific">Tanacetum coccineum</name>
    <dbReference type="NCBI Taxonomy" id="301880"/>
    <lineage>
        <taxon>Eukaryota</taxon>
        <taxon>Viridiplantae</taxon>
        <taxon>Streptophyta</taxon>
        <taxon>Embryophyta</taxon>
        <taxon>Tracheophyta</taxon>
        <taxon>Spermatophyta</taxon>
        <taxon>Magnoliopsida</taxon>
        <taxon>eudicotyledons</taxon>
        <taxon>Gunneridae</taxon>
        <taxon>Pentapetalae</taxon>
        <taxon>asterids</taxon>
        <taxon>campanulids</taxon>
        <taxon>Asterales</taxon>
        <taxon>Asteraceae</taxon>
        <taxon>Asteroideae</taxon>
        <taxon>Anthemideae</taxon>
        <taxon>Anthemidinae</taxon>
        <taxon>Tanacetum</taxon>
    </lineage>
</organism>
<dbReference type="Pfam" id="PF13966">
    <property type="entry name" value="zf-RVT"/>
    <property type="match status" value="1"/>
</dbReference>
<dbReference type="PANTHER" id="PTHR47474">
    <property type="entry name" value="TYROSINE-PROTEIN PHOSPHATASE RLPH2"/>
    <property type="match status" value="1"/>
</dbReference>
<dbReference type="PANTHER" id="PTHR47474:SF1">
    <property type="entry name" value="TYROSINE-PROTEIN PHOSPHATASE RLPH2"/>
    <property type="match status" value="1"/>
</dbReference>
<name>A0ABQ4YCR4_9ASTR</name>
<dbReference type="Proteomes" id="UP001151760">
    <property type="component" value="Unassembled WGS sequence"/>
</dbReference>
<proteinExistence type="predicted"/>
<dbReference type="EMBL" id="BQNB010010308">
    <property type="protein sequence ID" value="GJS75509.1"/>
    <property type="molecule type" value="Genomic_DNA"/>
</dbReference>
<protein>
    <submittedName>
        <fullName evidence="3">Tyrosine-protein phosphatase RLPH2</fullName>
    </submittedName>
</protein>
<comment type="caution">
    <text evidence="3">The sequence shown here is derived from an EMBL/GenBank/DDBJ whole genome shotgun (WGS) entry which is preliminary data.</text>
</comment>
<gene>
    <name evidence="3" type="ORF">Tco_0725390</name>
</gene>
<evidence type="ECO:0000313" key="3">
    <source>
        <dbReference type="EMBL" id="GJS75509.1"/>
    </source>
</evidence>
<evidence type="ECO:0000259" key="1">
    <source>
        <dbReference type="Pfam" id="PF00149"/>
    </source>
</evidence>
<dbReference type="SUPFAM" id="SSF56300">
    <property type="entry name" value="Metallo-dependent phosphatases"/>
    <property type="match status" value="1"/>
</dbReference>